<dbReference type="EMBL" id="CMVM020000177">
    <property type="status" value="NOT_ANNOTATED_CDS"/>
    <property type="molecule type" value="Genomic_DNA"/>
</dbReference>
<accession>A0A8R1TXA7</accession>
<evidence type="ECO:0000313" key="1">
    <source>
        <dbReference type="EnsemblMetazoa" id="OVOC6480.1"/>
    </source>
</evidence>
<sequence length="55" mass="6121">MNGKLEQLQQSVSQFATGTMMELKLLVDHKGDDGLHDSLENMGRNFTLNAKLVTD</sequence>
<reference evidence="2" key="1">
    <citation type="submission" date="2013-10" db="EMBL/GenBank/DDBJ databases">
        <title>Genome sequencing of Onchocerca volvulus.</title>
        <authorList>
            <person name="Cotton J."/>
            <person name="Tsai J."/>
            <person name="Stanley E."/>
            <person name="Tracey A."/>
            <person name="Holroyd N."/>
            <person name="Lustigman S."/>
            <person name="Berriman M."/>
        </authorList>
    </citation>
    <scope>NUCLEOTIDE SEQUENCE</scope>
</reference>
<dbReference type="EnsemblMetazoa" id="OVOC6480.1">
    <property type="protein sequence ID" value="OVOC6480.1"/>
    <property type="gene ID" value="WBGene00243289"/>
</dbReference>
<evidence type="ECO:0000313" key="2">
    <source>
        <dbReference type="Proteomes" id="UP000024404"/>
    </source>
</evidence>
<reference evidence="1" key="2">
    <citation type="submission" date="2022-06" db="UniProtKB">
        <authorList>
            <consortium name="EnsemblMetazoa"/>
        </authorList>
    </citation>
    <scope>IDENTIFICATION</scope>
</reference>
<name>A0A8R1TXA7_ONCVO</name>
<protein>
    <submittedName>
        <fullName evidence="1">Uncharacterized protein</fullName>
    </submittedName>
</protein>
<dbReference type="Proteomes" id="UP000024404">
    <property type="component" value="Unassembled WGS sequence"/>
</dbReference>
<dbReference type="AlphaFoldDB" id="A0A8R1TXA7"/>
<proteinExistence type="predicted"/>
<keyword evidence="2" id="KW-1185">Reference proteome</keyword>
<organism evidence="1 2">
    <name type="scientific">Onchocerca volvulus</name>
    <dbReference type="NCBI Taxonomy" id="6282"/>
    <lineage>
        <taxon>Eukaryota</taxon>
        <taxon>Metazoa</taxon>
        <taxon>Ecdysozoa</taxon>
        <taxon>Nematoda</taxon>
        <taxon>Chromadorea</taxon>
        <taxon>Rhabditida</taxon>
        <taxon>Spirurina</taxon>
        <taxon>Spiruromorpha</taxon>
        <taxon>Filarioidea</taxon>
        <taxon>Onchocercidae</taxon>
        <taxon>Onchocerca</taxon>
    </lineage>
</organism>